<keyword evidence="1" id="KW-0812">Transmembrane</keyword>
<organism evidence="2 3">
    <name type="scientific">Paenibacillus cremeus</name>
    <dbReference type="NCBI Taxonomy" id="2163881"/>
    <lineage>
        <taxon>Bacteria</taxon>
        <taxon>Bacillati</taxon>
        <taxon>Bacillota</taxon>
        <taxon>Bacilli</taxon>
        <taxon>Bacillales</taxon>
        <taxon>Paenibacillaceae</taxon>
        <taxon>Paenibacillus</taxon>
    </lineage>
</organism>
<evidence type="ECO:0000313" key="3">
    <source>
        <dbReference type="Proteomes" id="UP000317036"/>
    </source>
</evidence>
<feature type="transmembrane region" description="Helical" evidence="1">
    <location>
        <begin position="6"/>
        <end position="26"/>
    </location>
</feature>
<sequence length="83" mass="9108">MRCVLGGGWTIVSYFKGFIGAARILFQLERRPLIVLAVALGWARFADRIVVLQDGAIAEEGTHDSLLHAEGAYAAMFRAQSAW</sequence>
<keyword evidence="1" id="KW-0472">Membrane</keyword>
<reference evidence="2 3" key="1">
    <citation type="submission" date="2019-07" db="EMBL/GenBank/DDBJ databases">
        <authorList>
            <person name="Kim J."/>
        </authorList>
    </citation>
    <scope>NUCLEOTIDE SEQUENCE [LARGE SCALE GENOMIC DNA]</scope>
    <source>
        <strain evidence="2 3">JC52</strain>
    </source>
</reference>
<accession>A0A559KFH5</accession>
<comment type="caution">
    <text evidence="2">The sequence shown here is derived from an EMBL/GenBank/DDBJ whole genome shotgun (WGS) entry which is preliminary data.</text>
</comment>
<dbReference type="OrthoDB" id="9806127at2"/>
<dbReference type="InterPro" id="IPR027417">
    <property type="entry name" value="P-loop_NTPase"/>
</dbReference>
<dbReference type="Proteomes" id="UP000317036">
    <property type="component" value="Unassembled WGS sequence"/>
</dbReference>
<proteinExistence type="predicted"/>
<dbReference type="RefSeq" id="WP_144844193.1">
    <property type="nucleotide sequence ID" value="NZ_VNJI01000005.1"/>
</dbReference>
<keyword evidence="1" id="KW-1133">Transmembrane helix</keyword>
<evidence type="ECO:0000256" key="1">
    <source>
        <dbReference type="SAM" id="Phobius"/>
    </source>
</evidence>
<gene>
    <name evidence="2" type="ORF">FPZ49_05160</name>
</gene>
<keyword evidence="3" id="KW-1185">Reference proteome</keyword>
<dbReference type="AlphaFoldDB" id="A0A559KFH5"/>
<evidence type="ECO:0000313" key="2">
    <source>
        <dbReference type="EMBL" id="TVY10875.1"/>
    </source>
</evidence>
<dbReference type="SUPFAM" id="SSF52540">
    <property type="entry name" value="P-loop containing nucleoside triphosphate hydrolases"/>
    <property type="match status" value="1"/>
</dbReference>
<dbReference type="EMBL" id="VNJI01000005">
    <property type="protein sequence ID" value="TVY10875.1"/>
    <property type="molecule type" value="Genomic_DNA"/>
</dbReference>
<evidence type="ECO:0008006" key="4">
    <source>
        <dbReference type="Google" id="ProtNLM"/>
    </source>
</evidence>
<dbReference type="Gene3D" id="3.40.50.300">
    <property type="entry name" value="P-loop containing nucleotide triphosphate hydrolases"/>
    <property type="match status" value="1"/>
</dbReference>
<protein>
    <recommendedName>
        <fullName evidence="4">ABC transporter ATP-binding protein</fullName>
    </recommendedName>
</protein>
<name>A0A559KFH5_9BACL</name>